<evidence type="ECO:0000259" key="1">
    <source>
        <dbReference type="Pfam" id="PF08937"/>
    </source>
</evidence>
<reference evidence="2 3" key="1">
    <citation type="submission" date="2023-10" db="EMBL/GenBank/DDBJ databases">
        <title>Development of a sustainable strategy for remediation of hydrocarbon-contaminated territories based on the waste exchange concept.</title>
        <authorList>
            <person name="Krivoruchko A."/>
        </authorList>
    </citation>
    <scope>NUCLEOTIDE SEQUENCE [LARGE SCALE GENOMIC DNA]</scope>
    <source>
        <strain evidence="2 3">IEGM 1236</strain>
    </source>
</reference>
<sequence>MATKTVFYSFHYERDVHRVHLVRQIGAIEGQPLLASQEWETVRRGGQQAIINWIDQQISYKRAVVVLIGQETASRPWVLYEIQKAWSARKPLIGVRIHGLSSMGSIDRPGADPFKKVSGVSGVPVFDATQRNWQGQVDTKATYAYLANNLESWVTQAKTRS</sequence>
<dbReference type="RefSeq" id="WP_317714940.1">
    <property type="nucleotide sequence ID" value="NZ_JAWLUM010000008.1"/>
</dbReference>
<dbReference type="InterPro" id="IPR015032">
    <property type="entry name" value="ThsB__TIR-like_domain"/>
</dbReference>
<evidence type="ECO:0000313" key="3">
    <source>
        <dbReference type="Proteomes" id="UP001185792"/>
    </source>
</evidence>
<accession>A0ABU4F254</accession>
<organism evidence="2 3">
    <name type="scientific">Williamsia marianensis</name>
    <dbReference type="NCBI Taxonomy" id="85044"/>
    <lineage>
        <taxon>Bacteria</taxon>
        <taxon>Bacillati</taxon>
        <taxon>Actinomycetota</taxon>
        <taxon>Actinomycetes</taxon>
        <taxon>Mycobacteriales</taxon>
        <taxon>Nocardiaceae</taxon>
        <taxon>Williamsia</taxon>
    </lineage>
</organism>
<dbReference type="SUPFAM" id="SSF52206">
    <property type="entry name" value="Hypothetical protein MTH538"/>
    <property type="match status" value="1"/>
</dbReference>
<dbReference type="Proteomes" id="UP001185792">
    <property type="component" value="Unassembled WGS sequence"/>
</dbReference>
<dbReference type="InterPro" id="IPR036490">
    <property type="entry name" value="ThsB_TIR-like_sf"/>
</dbReference>
<gene>
    <name evidence="2" type="ORF">R4198_25570</name>
</gene>
<dbReference type="Gene3D" id="3.40.50.9200">
    <property type="entry name" value="Hypothetical protein MTH538"/>
    <property type="match status" value="1"/>
</dbReference>
<proteinExistence type="predicted"/>
<dbReference type="EMBL" id="JAWLUM010000008">
    <property type="protein sequence ID" value="MDV7137076.1"/>
    <property type="molecule type" value="Genomic_DNA"/>
</dbReference>
<feature type="domain" description="Thoeris protein ThsB TIR-like" evidence="1">
    <location>
        <begin position="7"/>
        <end position="100"/>
    </location>
</feature>
<name>A0ABU4F254_WILMA</name>
<keyword evidence="3" id="KW-1185">Reference proteome</keyword>
<comment type="caution">
    <text evidence="2">The sequence shown here is derived from an EMBL/GenBank/DDBJ whole genome shotgun (WGS) entry which is preliminary data.</text>
</comment>
<dbReference type="Pfam" id="PF08937">
    <property type="entry name" value="ThsB_TIR"/>
    <property type="match status" value="1"/>
</dbReference>
<protein>
    <submittedName>
        <fullName evidence="2">TIR domain-containing protein</fullName>
    </submittedName>
</protein>
<evidence type="ECO:0000313" key="2">
    <source>
        <dbReference type="EMBL" id="MDV7137076.1"/>
    </source>
</evidence>